<proteinExistence type="predicted"/>
<keyword evidence="1" id="KW-0732">Signal</keyword>
<evidence type="ECO:0000313" key="3">
    <source>
        <dbReference type="Proteomes" id="UP000293638"/>
    </source>
</evidence>
<gene>
    <name evidence="2" type="ORF">EV189_3874</name>
</gene>
<evidence type="ECO:0000256" key="1">
    <source>
        <dbReference type="SAM" id="SignalP"/>
    </source>
</evidence>
<accession>A0A4Q7NAE6</accession>
<sequence>MNRKFRLGLAGAALVASSLAAPIASAHEDGETTPTPVPVHMTATDRAELTALYDIVKPYKDIQKALADGYVPASECTESPAGGMGVHYILPARAGAPIQWDKPALLLYMPLPHGKFRLMGAEYFKADADQDLTTDGDRPSLFGRPFDGPMLGHSADMPIHYDLHVWLYQHNPAGLLEPWNPTVHCPVPTTPATEN</sequence>
<organism evidence="2 3">
    <name type="scientific">Motilibacter rhizosphaerae</name>
    <dbReference type="NCBI Taxonomy" id="598652"/>
    <lineage>
        <taxon>Bacteria</taxon>
        <taxon>Bacillati</taxon>
        <taxon>Actinomycetota</taxon>
        <taxon>Actinomycetes</taxon>
        <taxon>Motilibacterales</taxon>
        <taxon>Motilibacteraceae</taxon>
        <taxon>Motilibacter</taxon>
    </lineage>
</organism>
<reference evidence="2 3" key="1">
    <citation type="submission" date="2019-02" db="EMBL/GenBank/DDBJ databases">
        <title>Genomic Encyclopedia of Type Strains, Phase IV (KMG-IV): sequencing the most valuable type-strain genomes for metagenomic binning, comparative biology and taxonomic classification.</title>
        <authorList>
            <person name="Goeker M."/>
        </authorList>
    </citation>
    <scope>NUCLEOTIDE SEQUENCE [LARGE SCALE GENOMIC DNA]</scope>
    <source>
        <strain evidence="2 3">DSM 45622</strain>
    </source>
</reference>
<keyword evidence="3" id="KW-1185">Reference proteome</keyword>
<protein>
    <submittedName>
        <fullName evidence="2">Uncharacterized protein</fullName>
    </submittedName>
</protein>
<feature type="chain" id="PRO_5020844962" evidence="1">
    <location>
        <begin position="27"/>
        <end position="195"/>
    </location>
</feature>
<name>A0A4Q7NAE6_9ACTN</name>
<comment type="caution">
    <text evidence="2">The sequence shown here is derived from an EMBL/GenBank/DDBJ whole genome shotgun (WGS) entry which is preliminary data.</text>
</comment>
<feature type="signal peptide" evidence="1">
    <location>
        <begin position="1"/>
        <end position="26"/>
    </location>
</feature>
<dbReference type="EMBL" id="SGXD01000007">
    <property type="protein sequence ID" value="RZS79004.1"/>
    <property type="molecule type" value="Genomic_DNA"/>
</dbReference>
<dbReference type="Proteomes" id="UP000293638">
    <property type="component" value="Unassembled WGS sequence"/>
</dbReference>
<dbReference type="AlphaFoldDB" id="A0A4Q7NAE6"/>
<evidence type="ECO:0000313" key="2">
    <source>
        <dbReference type="EMBL" id="RZS79004.1"/>
    </source>
</evidence>